<organism evidence="1 2">
    <name type="scientific">Candidatus Micrarchaeum acidiphilum ARMAN-2</name>
    <dbReference type="NCBI Taxonomy" id="425595"/>
    <lineage>
        <taxon>Archaea</taxon>
        <taxon>Candidatus Micrarchaeota</taxon>
        <taxon>Candidatus Micrarchaeia</taxon>
        <taxon>Candidatus Micrarchaeales</taxon>
        <taxon>Candidatus Micrarchaeaceae</taxon>
        <taxon>Candidatus Micrarchaeum</taxon>
    </lineage>
</organism>
<dbReference type="InterPro" id="IPR010419">
    <property type="entry name" value="CO_DH_gsu"/>
</dbReference>
<proteinExistence type="predicted"/>
<protein>
    <submittedName>
        <fullName evidence="1">Carbon monoxide dehydrogenase subunit G</fullName>
    </submittedName>
</protein>
<dbReference type="Pfam" id="PF06240">
    <property type="entry name" value="COXG"/>
    <property type="match status" value="1"/>
</dbReference>
<dbReference type="Proteomes" id="UP000332487">
    <property type="component" value="Unassembled WGS sequence"/>
</dbReference>
<evidence type="ECO:0000313" key="1">
    <source>
        <dbReference type="EMBL" id="EET90109.1"/>
    </source>
</evidence>
<dbReference type="SUPFAM" id="SSF55961">
    <property type="entry name" value="Bet v1-like"/>
    <property type="match status" value="1"/>
</dbReference>
<dbReference type="EMBL" id="GG697240">
    <property type="protein sequence ID" value="EET90109.1"/>
    <property type="molecule type" value="Genomic_DNA"/>
</dbReference>
<dbReference type="PANTHER" id="PTHR38588">
    <property type="entry name" value="BLL0334 PROTEIN"/>
    <property type="match status" value="1"/>
</dbReference>
<name>C7DHK7_MICA2</name>
<reference evidence="1 2" key="1">
    <citation type="journal article" date="2009" name="Genome Biol.">
        <title>Community-wide analysis of microbial genome sequence signatures.</title>
        <authorList>
            <person name="Dick G.J."/>
            <person name="Andersson A.F."/>
            <person name="Baker B.J."/>
            <person name="Simmons S.L."/>
            <person name="Thomas B.C."/>
            <person name="Yelton A.P."/>
            <person name="Banfield J.F."/>
        </authorList>
    </citation>
    <scope>NUCLEOTIDE SEQUENCE [LARGE SCALE GENOMIC DNA]</scope>
    <source>
        <strain evidence="1">ARMAN-2</strain>
    </source>
</reference>
<reference evidence="1 2" key="2">
    <citation type="journal article" date="2010" name="Proc. Natl. Acad. Sci. U.S.A.">
        <title>Enigmatic, ultrasmall, uncultivated Archaea.</title>
        <authorList>
            <person name="Baker B.J."/>
            <person name="Comolli L.R."/>
            <person name="Dick G.J."/>
            <person name="Hauser L.J."/>
            <person name="Hyatt D."/>
            <person name="Dill B.D."/>
            <person name="Land M.L."/>
            <person name="Verberkmoes N.C."/>
            <person name="Hettich R.L."/>
            <person name="Banfield J.F."/>
        </authorList>
    </citation>
    <scope>NUCLEOTIDE SEQUENCE [LARGE SCALE GENOMIC DNA]</scope>
    <source>
        <strain evidence="1">ARMAN-2</strain>
    </source>
</reference>
<dbReference type="InterPro" id="IPR023393">
    <property type="entry name" value="START-like_dom_sf"/>
</dbReference>
<sequence>MRIQSDGSVQLGAEISTVRSFVLNPEEVFSCIPDASNFAKTGDQTFTINIGVGISVVKGTIRMDGSIAEAGNDEVTYTFQGKGLGSTVKMNLSIKMSGSGNSTTIDWKSDAEFTGIISGVSESIIRKATDEKVGEIISKVKEKIEKGPESV</sequence>
<dbReference type="PANTHER" id="PTHR38588:SF1">
    <property type="entry name" value="BLL0334 PROTEIN"/>
    <property type="match status" value="1"/>
</dbReference>
<keyword evidence="2" id="KW-1185">Reference proteome</keyword>
<accession>C7DHK7</accession>
<gene>
    <name evidence="1" type="ORF">UNLARM2_0550</name>
</gene>
<evidence type="ECO:0000313" key="2">
    <source>
        <dbReference type="Proteomes" id="UP000332487"/>
    </source>
</evidence>
<dbReference type="AlphaFoldDB" id="C7DHK7"/>
<dbReference type="Gene3D" id="3.30.530.20">
    <property type="match status" value="1"/>
</dbReference>